<reference evidence="11 12" key="1">
    <citation type="journal article" date="2018" name="Infect. Genet. Evol.">
        <title>Genome-wide analysis of Borrelia turcica and 'Candidatus Borrelia tachyglossi' shows relapsing fever-like genomes with unique genomic links to Lyme disease Borrelia.</title>
        <authorList>
            <person name="Gofton A.W."/>
            <person name="Margos G."/>
            <person name="Fingerle V."/>
            <person name="Hepner S."/>
            <person name="Loh S.M."/>
            <person name="Ryan U."/>
            <person name="Irwin P."/>
            <person name="Oskam C.L."/>
        </authorList>
    </citation>
    <scope>NUCLEOTIDE SEQUENCE [LARGE SCALE GENOMIC DNA]</scope>
    <source>
        <strain evidence="11 12">IST7</strain>
    </source>
</reference>
<comment type="catalytic activity">
    <reaction evidence="1">
        <text>inosine + phosphate = alpha-D-ribose 1-phosphate + hypoxanthine</text>
        <dbReference type="Rhea" id="RHEA:27646"/>
        <dbReference type="ChEBI" id="CHEBI:17368"/>
        <dbReference type="ChEBI" id="CHEBI:17596"/>
        <dbReference type="ChEBI" id="CHEBI:43474"/>
        <dbReference type="ChEBI" id="CHEBI:57720"/>
        <dbReference type="EC" id="2.4.2.1"/>
    </reaction>
    <physiologicalReaction direction="left-to-right" evidence="1">
        <dbReference type="Rhea" id="RHEA:27647"/>
    </physiologicalReaction>
</comment>
<keyword evidence="6" id="KW-0862">Zinc</keyword>
<evidence type="ECO:0000256" key="10">
    <source>
        <dbReference type="RuleBase" id="RU361274"/>
    </source>
</evidence>
<dbReference type="SUPFAM" id="SSF64438">
    <property type="entry name" value="CNF1/YfiH-like putative cysteine hydrolases"/>
    <property type="match status" value="1"/>
</dbReference>
<evidence type="ECO:0000256" key="2">
    <source>
        <dbReference type="ARBA" id="ARBA00007353"/>
    </source>
</evidence>
<keyword evidence="12" id="KW-1185">Reference proteome</keyword>
<name>A0A386PLW9_9SPIR</name>
<keyword evidence="3" id="KW-0808">Transferase</keyword>
<comment type="similarity">
    <text evidence="2 10">Belongs to the purine nucleoside phosphorylase YfiH/LACC1 family.</text>
</comment>
<dbReference type="GO" id="GO:0017061">
    <property type="term" value="F:S-methyl-5-thioadenosine phosphorylase activity"/>
    <property type="evidence" value="ECO:0007669"/>
    <property type="project" value="UniProtKB-EC"/>
</dbReference>
<organism evidence="11 12">
    <name type="scientific">Borrelia turcica IST7</name>
    <dbReference type="NCBI Taxonomy" id="1104446"/>
    <lineage>
        <taxon>Bacteria</taxon>
        <taxon>Pseudomonadati</taxon>
        <taxon>Spirochaetota</taxon>
        <taxon>Spirochaetia</taxon>
        <taxon>Spirochaetales</taxon>
        <taxon>Borreliaceae</taxon>
        <taxon>Borrelia</taxon>
    </lineage>
</organism>
<evidence type="ECO:0000313" key="11">
    <source>
        <dbReference type="EMBL" id="AYE36338.1"/>
    </source>
</evidence>
<gene>
    <name evidence="11" type="primary">pgeF</name>
    <name evidence="11" type="ORF">DB313_02460</name>
</gene>
<dbReference type="RefSeq" id="WP_120104261.1">
    <property type="nucleotide sequence ID" value="NZ_CP028884.1"/>
</dbReference>
<dbReference type="InterPro" id="IPR038371">
    <property type="entry name" value="Cu_polyphenol_OxRdtase_sf"/>
</dbReference>
<evidence type="ECO:0000256" key="4">
    <source>
        <dbReference type="ARBA" id="ARBA00022723"/>
    </source>
</evidence>
<dbReference type="CDD" id="cd16833">
    <property type="entry name" value="YfiH"/>
    <property type="match status" value="1"/>
</dbReference>
<proteinExistence type="inferred from homology"/>
<dbReference type="InterPro" id="IPR011324">
    <property type="entry name" value="Cytotoxic_necrot_fac-like_cat"/>
</dbReference>
<dbReference type="AlphaFoldDB" id="A0A386PLW9"/>
<dbReference type="InterPro" id="IPR003730">
    <property type="entry name" value="Cu_polyphenol_OxRdtase"/>
</dbReference>
<evidence type="ECO:0000256" key="6">
    <source>
        <dbReference type="ARBA" id="ARBA00022833"/>
    </source>
</evidence>
<comment type="catalytic activity">
    <reaction evidence="8">
        <text>adenosine + phosphate = alpha-D-ribose 1-phosphate + adenine</text>
        <dbReference type="Rhea" id="RHEA:27642"/>
        <dbReference type="ChEBI" id="CHEBI:16335"/>
        <dbReference type="ChEBI" id="CHEBI:16708"/>
        <dbReference type="ChEBI" id="CHEBI:43474"/>
        <dbReference type="ChEBI" id="CHEBI:57720"/>
        <dbReference type="EC" id="2.4.2.1"/>
    </reaction>
    <physiologicalReaction direction="left-to-right" evidence="8">
        <dbReference type="Rhea" id="RHEA:27643"/>
    </physiologicalReaction>
</comment>
<keyword evidence="5" id="KW-0378">Hydrolase</keyword>
<dbReference type="EMBL" id="CP028884">
    <property type="protein sequence ID" value="AYE36338.1"/>
    <property type="molecule type" value="Genomic_DNA"/>
</dbReference>
<dbReference type="OrthoDB" id="4279at2"/>
<dbReference type="KEGG" id="btur:DB313_02460"/>
<evidence type="ECO:0000256" key="9">
    <source>
        <dbReference type="ARBA" id="ARBA00049893"/>
    </source>
</evidence>
<comment type="catalytic activity">
    <reaction evidence="7">
        <text>adenosine + H2O + H(+) = inosine + NH4(+)</text>
        <dbReference type="Rhea" id="RHEA:24408"/>
        <dbReference type="ChEBI" id="CHEBI:15377"/>
        <dbReference type="ChEBI" id="CHEBI:15378"/>
        <dbReference type="ChEBI" id="CHEBI:16335"/>
        <dbReference type="ChEBI" id="CHEBI:17596"/>
        <dbReference type="ChEBI" id="CHEBI:28938"/>
        <dbReference type="EC" id="3.5.4.4"/>
    </reaction>
    <physiologicalReaction direction="left-to-right" evidence="7">
        <dbReference type="Rhea" id="RHEA:24409"/>
    </physiologicalReaction>
</comment>
<dbReference type="Proteomes" id="UP000275571">
    <property type="component" value="Chromosome"/>
</dbReference>
<protein>
    <recommendedName>
        <fullName evidence="10">Purine nucleoside phosphorylase</fullName>
    </recommendedName>
</protein>
<sequence length="229" mass="26990">MRVIERELYYEFELDPSIKLIYTKQPFDLSIKDINNDNLDFIPKSKKIKYLKQLHTNIVYEVSDDFVNFQEGDGLVSSSYNVALLAYYADCLPIYCFDSFKKYIGLIHSGYKGSFKLIILKMLLMFEKMGSNFRDLKIVFGPYNRACCYEVSLEFLEEVKSKFSKKLLDISFYDRNDKIYFDNGSFNLGLISNFNLDIKDSGLCTHCEHNLYSHRKLRDKRSYAAIWRV</sequence>
<comment type="catalytic activity">
    <reaction evidence="9">
        <text>S-methyl-5'-thioadenosine + phosphate = 5-(methylsulfanyl)-alpha-D-ribose 1-phosphate + adenine</text>
        <dbReference type="Rhea" id="RHEA:11852"/>
        <dbReference type="ChEBI" id="CHEBI:16708"/>
        <dbReference type="ChEBI" id="CHEBI:17509"/>
        <dbReference type="ChEBI" id="CHEBI:43474"/>
        <dbReference type="ChEBI" id="CHEBI:58533"/>
        <dbReference type="EC" id="2.4.2.28"/>
    </reaction>
    <physiologicalReaction direction="left-to-right" evidence="9">
        <dbReference type="Rhea" id="RHEA:11853"/>
    </physiologicalReaction>
</comment>
<evidence type="ECO:0000256" key="3">
    <source>
        <dbReference type="ARBA" id="ARBA00022679"/>
    </source>
</evidence>
<keyword evidence="4" id="KW-0479">Metal-binding</keyword>
<dbReference type="GO" id="GO:0005507">
    <property type="term" value="F:copper ion binding"/>
    <property type="evidence" value="ECO:0007669"/>
    <property type="project" value="TreeGrafter"/>
</dbReference>
<evidence type="ECO:0000256" key="1">
    <source>
        <dbReference type="ARBA" id="ARBA00000553"/>
    </source>
</evidence>
<dbReference type="PANTHER" id="PTHR30616:SF2">
    <property type="entry name" value="PURINE NUCLEOSIDE PHOSPHORYLASE LACC1"/>
    <property type="match status" value="1"/>
</dbReference>
<evidence type="ECO:0000256" key="5">
    <source>
        <dbReference type="ARBA" id="ARBA00022801"/>
    </source>
</evidence>
<dbReference type="NCBIfam" id="TIGR00726">
    <property type="entry name" value="peptidoglycan editing factor PgeF"/>
    <property type="match status" value="1"/>
</dbReference>
<accession>A0A386PLW9</accession>
<dbReference type="Gene3D" id="3.60.140.10">
    <property type="entry name" value="CNF1/YfiH-like putative cysteine hydrolases"/>
    <property type="match status" value="1"/>
</dbReference>
<evidence type="ECO:0000256" key="8">
    <source>
        <dbReference type="ARBA" id="ARBA00048968"/>
    </source>
</evidence>
<dbReference type="PANTHER" id="PTHR30616">
    <property type="entry name" value="UNCHARACTERIZED PROTEIN YFIH"/>
    <property type="match status" value="1"/>
</dbReference>
<dbReference type="GO" id="GO:0016787">
    <property type="term" value="F:hydrolase activity"/>
    <property type="evidence" value="ECO:0007669"/>
    <property type="project" value="UniProtKB-KW"/>
</dbReference>
<evidence type="ECO:0000313" key="12">
    <source>
        <dbReference type="Proteomes" id="UP000275571"/>
    </source>
</evidence>
<evidence type="ECO:0000256" key="7">
    <source>
        <dbReference type="ARBA" id="ARBA00047989"/>
    </source>
</evidence>
<dbReference type="Pfam" id="PF02578">
    <property type="entry name" value="Cu-oxidase_4"/>
    <property type="match status" value="1"/>
</dbReference>